<reference evidence="2" key="2">
    <citation type="submission" date="2016-07" db="EMBL/GenBank/DDBJ databases">
        <authorList>
            <person name="Wan K."/>
            <person name="Booth B."/>
            <person name="Spirohn K."/>
            <person name="Hao T."/>
            <person name="Hu Y."/>
            <person name="Calderwood M."/>
            <person name="Hill D."/>
            <person name="Mohr S."/>
            <person name="Vidal M."/>
            <person name="Celniker S."/>
            <person name="Perrimon N."/>
        </authorList>
    </citation>
    <scope>NUCLEOTIDE SEQUENCE</scope>
    <source>
        <strain evidence="2">10N.222.48.A2</strain>
    </source>
</reference>
<evidence type="ECO:0000313" key="5">
    <source>
        <dbReference type="Proteomes" id="UP000308018"/>
    </source>
</evidence>
<sequence length="399" mass="45419">MKAVIGSLKRFWKRYKEENPTIQLSVPFVGGFAANIPLVEKGKIKRTRTGINAQDKIGLFVESNTNNLVKFYSQYELEKEYKFCRAPYAETIPLRKGNKGFSYGKNVDDLEVCFIDAKYQVPDYLKEHSEKAVELFKALGKIKIDDTSGEWQNDYSIRITNFDITENKIHIQPATYFDQVATNLTLDWASGVLGEDPLLTIRNDYEKAHHGLITPLRSSILSNTLGVAAIVVNPNTKEVLIPIRGNEQAIMDNGLGKFHCSASGVFAWNENDTITNTLSFDFFCKGIEKEIKSEIGLRPDQYSLIPLAFTRELVRGGKPQLFFIAETTLDIASIQSEMKMAEENWEFISIESVDESNPLYKYIEFPLNAPQDMFTYEGWMAMKIAMAYFYRTEPPFNAC</sequence>
<evidence type="ECO:0000313" key="4">
    <source>
        <dbReference type="Proteomes" id="UP000235579"/>
    </source>
</evidence>
<gene>
    <name evidence="2" type="ORF">BCS92_08165</name>
    <name evidence="3" type="ORF">FC057_00495</name>
</gene>
<dbReference type="InterPro" id="IPR000086">
    <property type="entry name" value="NUDIX_hydrolase_dom"/>
</dbReference>
<dbReference type="PROSITE" id="PS51462">
    <property type="entry name" value="NUDIX"/>
    <property type="match status" value="1"/>
</dbReference>
<organism evidence="2 4">
    <name type="scientific">Vibrio tasmaniensis</name>
    <dbReference type="NCBI Taxonomy" id="212663"/>
    <lineage>
        <taxon>Bacteria</taxon>
        <taxon>Pseudomonadati</taxon>
        <taxon>Pseudomonadota</taxon>
        <taxon>Gammaproteobacteria</taxon>
        <taxon>Vibrionales</taxon>
        <taxon>Vibrionaceae</taxon>
        <taxon>Vibrio</taxon>
    </lineage>
</organism>
<comment type="caution">
    <text evidence="2">The sequence shown here is derived from an EMBL/GenBank/DDBJ whole genome shotgun (WGS) entry which is preliminary data.</text>
</comment>
<dbReference type="Proteomes" id="UP000235579">
    <property type="component" value="Unassembled WGS sequence"/>
</dbReference>
<reference evidence="2" key="3">
    <citation type="journal article" date="2018" name="Nature">
        <title>A major lineage of non-tailed dsDNA viruses as unrecognized killers of marine bacteria.</title>
        <authorList>
            <person name="Kauffman K.M."/>
            <person name="Hussain F.A."/>
            <person name="Yang J."/>
            <person name="Arevalo P."/>
            <person name="Brown J.M."/>
            <person name="Chang W.K."/>
            <person name="VanInsberghe D."/>
            <person name="Elsherbini J."/>
            <person name="Sharma R.S."/>
            <person name="Cutler M.B."/>
            <person name="Kelly L."/>
            <person name="Polz M.F."/>
        </authorList>
    </citation>
    <scope>NUCLEOTIDE SEQUENCE</scope>
    <source>
        <strain evidence="2">10N.222.48.A2</strain>
    </source>
</reference>
<proteinExistence type="predicted"/>
<feature type="domain" description="Nudix hydrolase" evidence="1">
    <location>
        <begin position="222"/>
        <end position="370"/>
    </location>
</feature>
<dbReference type="EMBL" id="MDBP01000032">
    <property type="protein sequence ID" value="PMP16611.1"/>
    <property type="molecule type" value="Genomic_DNA"/>
</dbReference>
<name>A0A2N7NLG6_9VIBR</name>
<dbReference type="Proteomes" id="UP000308018">
    <property type="component" value="Unassembled WGS sequence"/>
</dbReference>
<reference evidence="3 5" key="4">
    <citation type="submission" date="2019-04" db="EMBL/GenBank/DDBJ databases">
        <title>A reverse ecology approach based on a biological definition of microbial populations.</title>
        <authorList>
            <person name="Arevalo P."/>
            <person name="Vaninsberghe D."/>
            <person name="Elsherbini J."/>
            <person name="Gore J."/>
            <person name="Polz M."/>
        </authorList>
    </citation>
    <scope>NUCLEOTIDE SEQUENCE [LARGE SCALE GENOMIC DNA]</scope>
    <source>
        <strain evidence="3 5">10N.222.45.A8</strain>
    </source>
</reference>
<protein>
    <recommendedName>
        <fullName evidence="1">Nudix hydrolase domain-containing protein</fullName>
    </recommendedName>
</protein>
<reference evidence="4" key="1">
    <citation type="submission" date="2016-07" db="EMBL/GenBank/DDBJ databases">
        <title>Nontailed viruses are major unrecognized killers of bacteria in the ocean.</title>
        <authorList>
            <person name="Kauffman K."/>
            <person name="Hussain F."/>
            <person name="Yang J."/>
            <person name="Arevalo P."/>
            <person name="Brown J."/>
            <person name="Cutler M."/>
            <person name="Kelly L."/>
            <person name="Polz M.F."/>
        </authorList>
    </citation>
    <scope>NUCLEOTIDE SEQUENCE [LARGE SCALE GENOMIC DNA]</scope>
    <source>
        <strain evidence="4">10N.222.48.A2</strain>
    </source>
</reference>
<accession>A0A2N7NLG6</accession>
<evidence type="ECO:0000313" key="3">
    <source>
        <dbReference type="EMBL" id="TKG37754.1"/>
    </source>
</evidence>
<dbReference type="AlphaFoldDB" id="A0A2N7NLG6"/>
<dbReference type="RefSeq" id="WP_009844896.1">
    <property type="nucleotide sequence ID" value="NZ_MDBP01000032.1"/>
</dbReference>
<evidence type="ECO:0000313" key="2">
    <source>
        <dbReference type="EMBL" id="PMP16611.1"/>
    </source>
</evidence>
<evidence type="ECO:0000259" key="1">
    <source>
        <dbReference type="PROSITE" id="PS51462"/>
    </source>
</evidence>
<dbReference type="EMBL" id="SYVV01000001">
    <property type="protein sequence ID" value="TKG37754.1"/>
    <property type="molecule type" value="Genomic_DNA"/>
</dbReference>